<evidence type="ECO:0000256" key="1">
    <source>
        <dbReference type="ARBA" id="ARBA00000085"/>
    </source>
</evidence>
<dbReference type="RefSeq" id="WP_034677570.1">
    <property type="nucleotide sequence ID" value="NZ_FPAP01000006.1"/>
</dbReference>
<evidence type="ECO:0000313" key="9">
    <source>
        <dbReference type="Proteomes" id="UP000028713"/>
    </source>
</evidence>
<keyword evidence="6" id="KW-1133">Transmembrane helix</keyword>
<dbReference type="GO" id="GO:0004673">
    <property type="term" value="F:protein histidine kinase activity"/>
    <property type="evidence" value="ECO:0007669"/>
    <property type="project" value="UniProtKB-EC"/>
</dbReference>
<organism evidence="8 9">
    <name type="scientific">Chryseobacterium formosense</name>
    <dbReference type="NCBI Taxonomy" id="236814"/>
    <lineage>
        <taxon>Bacteria</taxon>
        <taxon>Pseudomonadati</taxon>
        <taxon>Bacteroidota</taxon>
        <taxon>Flavobacteriia</taxon>
        <taxon>Flavobacteriales</taxon>
        <taxon>Weeksellaceae</taxon>
        <taxon>Chryseobacterium group</taxon>
        <taxon>Chryseobacterium</taxon>
    </lineage>
</organism>
<dbReference type="AlphaFoldDB" id="A0A085Z1Q0"/>
<keyword evidence="3" id="KW-0808">Transferase</keyword>
<dbReference type="PANTHER" id="PTHR24421">
    <property type="entry name" value="NITRATE/NITRITE SENSOR PROTEIN NARX-RELATED"/>
    <property type="match status" value="1"/>
</dbReference>
<evidence type="ECO:0000256" key="5">
    <source>
        <dbReference type="ARBA" id="ARBA00023012"/>
    </source>
</evidence>
<dbReference type="Pfam" id="PF02518">
    <property type="entry name" value="HATPase_c"/>
    <property type="match status" value="1"/>
</dbReference>
<dbReference type="PROSITE" id="PS51257">
    <property type="entry name" value="PROKAR_LIPOPROTEIN"/>
    <property type="match status" value="1"/>
</dbReference>
<name>A0A085Z1Q0_9FLAO</name>
<dbReference type="PANTHER" id="PTHR24421:SF10">
    <property type="entry name" value="NITRATE_NITRITE SENSOR PROTEIN NARQ"/>
    <property type="match status" value="1"/>
</dbReference>
<evidence type="ECO:0000313" key="8">
    <source>
        <dbReference type="EMBL" id="KFE98363.1"/>
    </source>
</evidence>
<dbReference type="SUPFAM" id="SSF48452">
    <property type="entry name" value="TPR-like"/>
    <property type="match status" value="1"/>
</dbReference>
<dbReference type="Proteomes" id="UP000028713">
    <property type="component" value="Unassembled WGS sequence"/>
</dbReference>
<keyword evidence="6" id="KW-0812">Transmembrane</keyword>
<dbReference type="EMBL" id="JPRP01000002">
    <property type="protein sequence ID" value="KFE98363.1"/>
    <property type="molecule type" value="Genomic_DNA"/>
</dbReference>
<dbReference type="EC" id="2.7.13.3" evidence="2"/>
<proteinExistence type="predicted"/>
<keyword evidence="6" id="KW-0472">Membrane</keyword>
<gene>
    <name evidence="8" type="ORF">IX39_13030</name>
</gene>
<feature type="domain" description="Histidine kinase/HSP90-like ATPase" evidence="7">
    <location>
        <begin position="455"/>
        <end position="543"/>
    </location>
</feature>
<dbReference type="GO" id="GO:0000160">
    <property type="term" value="P:phosphorelay signal transduction system"/>
    <property type="evidence" value="ECO:0007669"/>
    <property type="project" value="UniProtKB-KW"/>
</dbReference>
<comment type="catalytic activity">
    <reaction evidence="1">
        <text>ATP + protein L-histidine = ADP + protein N-phospho-L-histidine.</text>
        <dbReference type="EC" id="2.7.13.3"/>
    </reaction>
</comment>
<dbReference type="eggNOG" id="COG0457">
    <property type="taxonomic scope" value="Bacteria"/>
</dbReference>
<dbReference type="InterPro" id="IPR036890">
    <property type="entry name" value="HATPase_C_sf"/>
</dbReference>
<keyword evidence="9" id="KW-1185">Reference proteome</keyword>
<dbReference type="Gene3D" id="3.30.565.10">
    <property type="entry name" value="Histidine kinase-like ATPase, C-terminal domain"/>
    <property type="match status" value="1"/>
</dbReference>
<keyword evidence="5" id="KW-0902">Two-component regulatory system</keyword>
<dbReference type="InterPro" id="IPR050482">
    <property type="entry name" value="Sensor_HK_TwoCompSys"/>
</dbReference>
<dbReference type="OrthoDB" id="943406at2"/>
<evidence type="ECO:0000256" key="3">
    <source>
        <dbReference type="ARBA" id="ARBA00022679"/>
    </source>
</evidence>
<dbReference type="InterPro" id="IPR003594">
    <property type="entry name" value="HATPase_dom"/>
</dbReference>
<keyword evidence="4" id="KW-0418">Kinase</keyword>
<feature type="transmembrane region" description="Helical" evidence="6">
    <location>
        <begin position="327"/>
        <end position="343"/>
    </location>
</feature>
<sequence length="548" mass="63775">MKSFFAAILIIIFFISCNKNKTISEAGELNYQKAKKFRELNKTDSAFYYYNIAKNYYIKNRDSLETGKSLVNMALLQTKSGDYLGGIESSLEANKYLRKVKDSTTRSTLATNYNNIAISFNFLKNPEKSFEFYSKTLEYVDNDESRYLCYNNIADVLITQKKFRLAERFLQKAILSKDSINQAKALNNLAKAKYLDNKTYNPLPQLHESLKIRIHKDDLEGLNSSYETFSEYFNKKNRDSALFYAKKMLEIADRIKIPNDQLIALKKIIELEPQNYLSNFRRYTSINSDLQINRNKARNQFALIRFDVEKLKADNAEKDFEGLQKNVGIAALVLTLIGGVFYYKKRKKRLQQEKQLEVKNTELKYSKKVHDVVANGLYHLMIDIDNNPDINKVKILNDMEKMYEESRDISHDKLTEIDFHERFGKMINSYSTAEQKVILTKYAENIWENIPQNTQSELFYVVREFLVNMKKHSEAKMVVLKFEKDDNIFYITYTDNGKGIKNLATQRGSGIRNTENRIDTIGGDIIFEENPNGGLIIKITIPIHSKYV</sequence>
<dbReference type="InterPro" id="IPR011990">
    <property type="entry name" value="TPR-like_helical_dom_sf"/>
</dbReference>
<comment type="caution">
    <text evidence="8">The sequence shown here is derived from an EMBL/GenBank/DDBJ whole genome shotgun (WGS) entry which is preliminary data.</text>
</comment>
<dbReference type="SUPFAM" id="SSF55874">
    <property type="entry name" value="ATPase domain of HSP90 chaperone/DNA topoisomerase II/histidine kinase"/>
    <property type="match status" value="1"/>
</dbReference>
<evidence type="ECO:0000259" key="7">
    <source>
        <dbReference type="Pfam" id="PF02518"/>
    </source>
</evidence>
<reference evidence="8 9" key="1">
    <citation type="submission" date="2014-07" db="EMBL/GenBank/DDBJ databases">
        <title>Genome of Chryseobacterium formosense LMG 24722.</title>
        <authorList>
            <person name="Pipes S.E."/>
            <person name="Stropko S.J."/>
            <person name="Newman J.D."/>
        </authorList>
    </citation>
    <scope>NUCLEOTIDE SEQUENCE [LARGE SCALE GENOMIC DNA]</scope>
    <source>
        <strain evidence="8 9">LMG 24722</strain>
    </source>
</reference>
<dbReference type="eggNOG" id="COG4585">
    <property type="taxonomic scope" value="Bacteria"/>
</dbReference>
<accession>A0A085Z1Q0</accession>
<protein>
    <recommendedName>
        <fullName evidence="2">histidine kinase</fullName>
        <ecNumber evidence="2">2.7.13.3</ecNumber>
    </recommendedName>
</protein>
<dbReference type="Gene3D" id="1.25.40.10">
    <property type="entry name" value="Tetratricopeptide repeat domain"/>
    <property type="match status" value="2"/>
</dbReference>
<dbReference type="STRING" id="236814.IX39_13030"/>
<evidence type="ECO:0000256" key="4">
    <source>
        <dbReference type="ARBA" id="ARBA00022777"/>
    </source>
</evidence>
<evidence type="ECO:0000256" key="6">
    <source>
        <dbReference type="SAM" id="Phobius"/>
    </source>
</evidence>
<evidence type="ECO:0000256" key="2">
    <source>
        <dbReference type="ARBA" id="ARBA00012438"/>
    </source>
</evidence>